<dbReference type="InterPro" id="IPR029492">
    <property type="entry name" value="DUF4435"/>
</dbReference>
<reference evidence="2" key="1">
    <citation type="journal article" date="2020" name="J. ISSAAS">
        <title>Lactobacilli and other gastrointestinal microbiota of Peromyscus leucopus, reservoir host for agents of Lyme disease and other zoonoses in North America.</title>
        <authorList>
            <person name="Milovic A."/>
            <person name="Bassam K."/>
            <person name="Shao H."/>
            <person name="Chatzistamou I."/>
            <person name="Tufts D.M."/>
            <person name="Diuk-Wasser M."/>
            <person name="Barbour A.G."/>
        </authorList>
    </citation>
    <scope>NUCLEOTIDE SEQUENCE</scope>
    <source>
        <strain evidence="2">LL70</strain>
    </source>
</reference>
<proteinExistence type="predicted"/>
<gene>
    <name evidence="2" type="ORF">Prevot485_1570</name>
</gene>
<dbReference type="Pfam" id="PF14491">
    <property type="entry name" value="DUF4435"/>
    <property type="match status" value="1"/>
</dbReference>
<organism evidence="2">
    <name type="scientific">uncultured Prevotella sp</name>
    <dbReference type="NCBI Taxonomy" id="159272"/>
    <lineage>
        <taxon>Bacteria</taxon>
        <taxon>Pseudomonadati</taxon>
        <taxon>Bacteroidota</taxon>
        <taxon>Bacteroidia</taxon>
        <taxon>Bacteroidales</taxon>
        <taxon>Prevotellaceae</taxon>
        <taxon>Prevotella</taxon>
        <taxon>environmental samples</taxon>
    </lineage>
</organism>
<protein>
    <recommendedName>
        <fullName evidence="1">DUF4435 domain-containing protein</fullName>
    </recommendedName>
</protein>
<sequence length="329" mass="38578">MPLTDYISSDYVNAANKLKGKKARRRIVAYVESYDDILFWRMILSRFEDDTRYFEVMLPSRTNLNKGKKQALLSIMKQGAGSNMMACVDADYDYLIQGMTFQSEFMLSSPYVVHTYAYAIENLQCYAPSLHNVCVMATLNDHNIFDFEAFLAEYSRAIFPLFVWSIMLYRKREYSRFSITDFNRVAEIRHSRVHETESNIAKVRHKVRVKLNELRRQYPNKKEEYLRTKDSLLQLGVTPETTYLYVQGHHLFDCVVAPTVQAICDELRREREREIRQRAQHIVQLQNELSAYTKSQSDIPTMLKKNMGYMNADVYQKIIKDVEKIISGG</sequence>
<feature type="domain" description="DUF4435" evidence="1">
    <location>
        <begin position="25"/>
        <end position="271"/>
    </location>
</feature>
<evidence type="ECO:0000313" key="2">
    <source>
        <dbReference type="EMBL" id="QIM10058.1"/>
    </source>
</evidence>
<dbReference type="AlphaFoldDB" id="A0A6G8F1M1"/>
<accession>A0A6G8F1M1</accession>
<name>A0A6G8F1M1_9BACT</name>
<dbReference type="EMBL" id="MN990733">
    <property type="protein sequence ID" value="QIM10058.1"/>
    <property type="molecule type" value="Genomic_DNA"/>
</dbReference>
<evidence type="ECO:0000259" key="1">
    <source>
        <dbReference type="Pfam" id="PF14491"/>
    </source>
</evidence>